<accession>A0A953SG73</accession>
<protein>
    <recommendedName>
        <fullName evidence="1">Apea-like HEPN domain-containing protein</fullName>
    </recommendedName>
</protein>
<reference evidence="2" key="1">
    <citation type="journal article" date="2021" name="bioRxiv">
        <title>Unraveling nitrogen, sulfur and carbon metabolic pathways and microbial community transcriptional responses to substrate deprivation and toxicity stresses in a bioreactor mimicking anoxic brackish coastal sediment conditions.</title>
        <authorList>
            <person name="Martins P.D."/>
            <person name="Echeveste M.J."/>
            <person name="Arshad A."/>
            <person name="Kurth J."/>
            <person name="Ouboter H."/>
            <person name="Jetten M.S.M."/>
            <person name="Welte C.U."/>
        </authorList>
    </citation>
    <scope>NUCLEOTIDE SEQUENCE</scope>
    <source>
        <strain evidence="2">MAG_39</strain>
    </source>
</reference>
<name>A0A953SG73_9BACT</name>
<proteinExistence type="predicted"/>
<sequence length="88" mass="10209">MLEPFESLYGDSKARKHFIGKVIDTRNYLTHYDPKLAQQAANGEALWKLCMKLEALFQLHFLRLIGLDAEFIKKLANENHALQSKFET</sequence>
<gene>
    <name evidence="2" type="ORF">K8I29_17170</name>
</gene>
<comment type="caution">
    <text evidence="2">The sequence shown here is derived from an EMBL/GenBank/DDBJ whole genome shotgun (WGS) entry which is preliminary data.</text>
</comment>
<reference evidence="2" key="2">
    <citation type="submission" date="2021-08" db="EMBL/GenBank/DDBJ databases">
        <authorList>
            <person name="Dalcin Martins P."/>
        </authorList>
    </citation>
    <scope>NUCLEOTIDE SEQUENCE</scope>
    <source>
        <strain evidence="2">MAG_39</strain>
    </source>
</reference>
<dbReference type="InterPro" id="IPR041229">
    <property type="entry name" value="HEPN_Apea"/>
</dbReference>
<feature type="domain" description="Apea-like HEPN" evidence="1">
    <location>
        <begin position="4"/>
        <end position="70"/>
    </location>
</feature>
<dbReference type="Pfam" id="PF18739">
    <property type="entry name" value="HEPN_Apea"/>
    <property type="match status" value="1"/>
</dbReference>
<evidence type="ECO:0000313" key="3">
    <source>
        <dbReference type="Proteomes" id="UP000705867"/>
    </source>
</evidence>
<evidence type="ECO:0000259" key="1">
    <source>
        <dbReference type="Pfam" id="PF18739"/>
    </source>
</evidence>
<dbReference type="Proteomes" id="UP000705867">
    <property type="component" value="Unassembled WGS sequence"/>
</dbReference>
<dbReference type="EMBL" id="JAIOIV010000132">
    <property type="protein sequence ID" value="MBZ0157931.1"/>
    <property type="molecule type" value="Genomic_DNA"/>
</dbReference>
<organism evidence="2 3">
    <name type="scientific">Candidatus Nitrobium versatile</name>
    <dbReference type="NCBI Taxonomy" id="2884831"/>
    <lineage>
        <taxon>Bacteria</taxon>
        <taxon>Pseudomonadati</taxon>
        <taxon>Nitrospirota</taxon>
        <taxon>Nitrospiria</taxon>
        <taxon>Nitrospirales</taxon>
        <taxon>Nitrospiraceae</taxon>
        <taxon>Candidatus Nitrobium</taxon>
    </lineage>
</organism>
<dbReference type="AlphaFoldDB" id="A0A953SG73"/>
<evidence type="ECO:0000313" key="2">
    <source>
        <dbReference type="EMBL" id="MBZ0157931.1"/>
    </source>
</evidence>